<evidence type="ECO:0000313" key="1">
    <source>
        <dbReference type="EMBL" id="GAN53105.1"/>
    </source>
</evidence>
<accession>A0A0D6MI03</accession>
<name>A0A0D6MI03_9PROT</name>
<organism evidence="1 2">
    <name type="scientific">Tanticharoenia sakaeratensis NBRC 103193</name>
    <dbReference type="NCBI Taxonomy" id="1231623"/>
    <lineage>
        <taxon>Bacteria</taxon>
        <taxon>Pseudomonadati</taxon>
        <taxon>Pseudomonadota</taxon>
        <taxon>Alphaproteobacteria</taxon>
        <taxon>Acetobacterales</taxon>
        <taxon>Acetobacteraceae</taxon>
        <taxon>Tanticharoenia</taxon>
    </lineage>
</organism>
<dbReference type="OrthoDB" id="370799at2"/>
<dbReference type="AlphaFoldDB" id="A0A0D6MI03"/>
<proteinExistence type="predicted"/>
<evidence type="ECO:0000313" key="2">
    <source>
        <dbReference type="Proteomes" id="UP000032679"/>
    </source>
</evidence>
<dbReference type="Proteomes" id="UP000032679">
    <property type="component" value="Unassembled WGS sequence"/>
</dbReference>
<reference evidence="1 2" key="1">
    <citation type="submission" date="2012-10" db="EMBL/GenBank/DDBJ databases">
        <title>Genome sequencing of Tanticharoenia sakaeratensis NBRC 103193.</title>
        <authorList>
            <person name="Azuma Y."/>
            <person name="Hadano H."/>
            <person name="Hirakawa H."/>
            <person name="Matsushita K."/>
        </authorList>
    </citation>
    <scope>NUCLEOTIDE SEQUENCE [LARGE SCALE GENOMIC DNA]</scope>
    <source>
        <strain evidence="1 2">NBRC 103193</strain>
    </source>
</reference>
<sequence>MTFDEFTESLSRNAPPVADPALAALWWAGRNDWDQAHEIVQAHEGEPSCDLVHAWLHRREGDPGNARYWYRRAGVAMSASSVADEWGEIVNRLLLR</sequence>
<dbReference type="EMBL" id="BALE01000005">
    <property type="protein sequence ID" value="GAN53105.1"/>
    <property type="molecule type" value="Genomic_DNA"/>
</dbReference>
<comment type="caution">
    <text evidence="1">The sequence shown here is derived from an EMBL/GenBank/DDBJ whole genome shotgun (WGS) entry which is preliminary data.</text>
</comment>
<dbReference type="STRING" id="1231623.Tasa_005_020"/>
<keyword evidence="2" id="KW-1185">Reference proteome</keyword>
<protein>
    <submittedName>
        <fullName evidence="1">Uncharacterized protein</fullName>
    </submittedName>
</protein>
<gene>
    <name evidence="1" type="ORF">Tasa_005_020</name>
</gene>
<dbReference type="RefSeq" id="WP_048846751.1">
    <property type="nucleotide sequence ID" value="NZ_BALE01000005.1"/>
</dbReference>